<evidence type="ECO:0000313" key="2">
    <source>
        <dbReference type="EMBL" id="KHG02174.1"/>
    </source>
</evidence>
<name>A0A0B0MRQ5_GOSAR</name>
<reference evidence="2" key="1">
    <citation type="submission" date="2014-09" db="EMBL/GenBank/DDBJ databases">
        <title>G. arboreum L. cv. AKA8401 A2 genome assembly version 1.0.</title>
        <authorList>
            <person name="Mudge J."/>
            <person name="Ramaraj T."/>
            <person name="Lindquist I.E."/>
            <person name="Bharti A.K."/>
            <person name="Sundararajan A."/>
            <person name="Cameron C.T."/>
            <person name="Woodward J.E."/>
            <person name="May G.D."/>
            <person name="Brubaker C."/>
            <person name="Broadhvest J."/>
            <person name="Wilkins T.A."/>
        </authorList>
    </citation>
    <scope>NUCLEOTIDE SEQUENCE</scope>
</reference>
<organism evidence="2 4">
    <name type="scientific">Gossypium arboreum</name>
    <name type="common">Tree cotton</name>
    <name type="synonym">Gossypium nanking</name>
    <dbReference type="NCBI Taxonomy" id="29729"/>
    <lineage>
        <taxon>Eukaryota</taxon>
        <taxon>Viridiplantae</taxon>
        <taxon>Streptophyta</taxon>
        <taxon>Embryophyta</taxon>
        <taxon>Tracheophyta</taxon>
        <taxon>Spermatophyta</taxon>
        <taxon>Magnoliopsida</taxon>
        <taxon>eudicotyledons</taxon>
        <taxon>Gunneridae</taxon>
        <taxon>Pentapetalae</taxon>
        <taxon>rosids</taxon>
        <taxon>malvids</taxon>
        <taxon>Malvales</taxon>
        <taxon>Malvaceae</taxon>
        <taxon>Malvoideae</taxon>
        <taxon>Gossypium</taxon>
    </lineage>
</organism>
<sequence>MQLHPLNTICNNSSLPQFPPSVSLYLLPIFSLLSSSSSSSSSSSASSSSLYQSLSCLIPSPPTPTFYTILPHTQTAWKAEETNIESIVGFSVIFAGTCYLAFILALKSRIFFEDKYTNI</sequence>
<dbReference type="AlphaFoldDB" id="A0A0B0MRQ5"/>
<proteinExistence type="predicted"/>
<evidence type="ECO:0000256" key="1">
    <source>
        <dbReference type="SAM" id="Phobius"/>
    </source>
</evidence>
<protein>
    <submittedName>
        <fullName evidence="2">Uncharacterized protein</fullName>
    </submittedName>
</protein>
<dbReference type="EMBL" id="KN424436">
    <property type="protein sequence ID" value="KHG23277.1"/>
    <property type="molecule type" value="Genomic_DNA"/>
</dbReference>
<gene>
    <name evidence="3" type="ORF">F383_01181</name>
    <name evidence="2" type="ORF">F383_26385</name>
</gene>
<feature type="transmembrane region" description="Helical" evidence="1">
    <location>
        <begin position="87"/>
        <end position="106"/>
    </location>
</feature>
<keyword evidence="4" id="KW-1185">Reference proteome</keyword>
<evidence type="ECO:0000313" key="3">
    <source>
        <dbReference type="EMBL" id="KHG23277.1"/>
    </source>
</evidence>
<keyword evidence="1" id="KW-0472">Membrane</keyword>
<evidence type="ECO:0000313" key="4">
    <source>
        <dbReference type="Proteomes" id="UP000032142"/>
    </source>
</evidence>
<keyword evidence="1" id="KW-0812">Transmembrane</keyword>
<dbReference type="EMBL" id="JRRC01246250">
    <property type="protein sequence ID" value="KHG02174.1"/>
    <property type="molecule type" value="Genomic_DNA"/>
</dbReference>
<reference evidence="4" key="2">
    <citation type="submission" date="2014-09" db="EMBL/GenBank/DDBJ databases">
        <authorList>
            <person name="Mudge J."/>
            <person name="Ramaraj T."/>
            <person name="Lindquist I.E."/>
            <person name="Bharti A.K."/>
            <person name="Sundararajan A."/>
            <person name="Cameron C.T."/>
            <person name="Woodward J.E."/>
            <person name="May G.D."/>
            <person name="Brubaker C."/>
            <person name="Broadhvest J."/>
            <person name="Wilkins T.A."/>
        </authorList>
    </citation>
    <scope>NUCLEOTIDE SEQUENCE</scope>
    <source>
        <strain evidence="4">cv. AKA8401</strain>
    </source>
</reference>
<dbReference type="Proteomes" id="UP000032142">
    <property type="component" value="Unassembled WGS sequence"/>
</dbReference>
<keyword evidence="1" id="KW-1133">Transmembrane helix</keyword>
<accession>A0A0B0MRQ5</accession>